<name>A0ABT1EUN4_9PROT</name>
<sequence>MASKFRIIIKYTFFITMIFLLFPLVSYADEMGKTVYDEGMTGKIGDSPIVMIMTLENKTDPIAAHYSYVSQKIIIPLEIKIIDQKIILSEPSGGVFDLHFKPPNGKNTRPLSFYTSIGLEGRWYNREKSLPVSIQFEVTRDHLKDCIFYPDPKKIGRPDFFDSGCEHTPDKAVLDKCLSEAYTSDKSVNTCMDMSLRTCRFDQRNMNICISNINYYFDGITEKHFDSNKETSLTAQSYQNWVKKVSESCRETSSFSPEGSGFSSDIELCVSAEKLRFIQNNFQKIDTPLRSHRLLH</sequence>
<comment type="caution">
    <text evidence="1">The sequence shown here is derived from an EMBL/GenBank/DDBJ whole genome shotgun (WGS) entry which is preliminary data.</text>
</comment>
<dbReference type="EMBL" id="JAMYZR010000010">
    <property type="protein sequence ID" value="MCP1246069.1"/>
    <property type="molecule type" value="Genomic_DNA"/>
</dbReference>
<organism evidence="1 2">
    <name type="scientific">Acetobacter cerevisiae</name>
    <dbReference type="NCBI Taxonomy" id="178900"/>
    <lineage>
        <taxon>Bacteria</taxon>
        <taxon>Pseudomonadati</taxon>
        <taxon>Pseudomonadota</taxon>
        <taxon>Alphaproteobacteria</taxon>
        <taxon>Acetobacterales</taxon>
        <taxon>Acetobacteraceae</taxon>
        <taxon>Acetobacter</taxon>
    </lineage>
</organism>
<evidence type="ECO:0008006" key="3">
    <source>
        <dbReference type="Google" id="ProtNLM"/>
    </source>
</evidence>
<protein>
    <recommendedName>
        <fullName evidence="3">Secreted protein</fullName>
    </recommendedName>
</protein>
<gene>
    <name evidence="1" type="ORF">NKW54_08965</name>
</gene>
<accession>A0ABT1EUN4</accession>
<reference evidence="1 2" key="1">
    <citation type="submission" date="2022-06" db="EMBL/GenBank/DDBJ databases">
        <title>Acetobacer genomes from food samples.</title>
        <authorList>
            <person name="Sombolestani A."/>
        </authorList>
    </citation>
    <scope>NUCLEOTIDE SEQUENCE [LARGE SCALE GENOMIC DNA]</scope>
    <source>
        <strain evidence="1 2">R-83281</strain>
    </source>
</reference>
<proteinExistence type="predicted"/>
<keyword evidence="2" id="KW-1185">Reference proteome</keyword>
<dbReference type="RefSeq" id="WP_253550042.1">
    <property type="nucleotide sequence ID" value="NZ_JAMYZR010000010.1"/>
</dbReference>
<evidence type="ECO:0000313" key="1">
    <source>
        <dbReference type="EMBL" id="MCP1246069.1"/>
    </source>
</evidence>
<evidence type="ECO:0000313" key="2">
    <source>
        <dbReference type="Proteomes" id="UP001523543"/>
    </source>
</evidence>
<dbReference type="Proteomes" id="UP001523543">
    <property type="component" value="Unassembled WGS sequence"/>
</dbReference>